<dbReference type="AlphaFoldDB" id="A0A2X0KRN2"/>
<organism evidence="1 2">
    <name type="scientific">Microbotryum saponariae</name>
    <dbReference type="NCBI Taxonomy" id="289078"/>
    <lineage>
        <taxon>Eukaryota</taxon>
        <taxon>Fungi</taxon>
        <taxon>Dikarya</taxon>
        <taxon>Basidiomycota</taxon>
        <taxon>Pucciniomycotina</taxon>
        <taxon>Microbotryomycetes</taxon>
        <taxon>Microbotryales</taxon>
        <taxon>Microbotryaceae</taxon>
        <taxon>Microbotryum</taxon>
    </lineage>
</organism>
<gene>
    <name evidence="1" type="ORF">BZ3500_MVSOF-1268-A1-R1_CHR12-2G03783</name>
</gene>
<dbReference type="EMBL" id="FMWP01000052">
    <property type="protein sequence ID" value="SCZ94256.1"/>
    <property type="molecule type" value="Genomic_DNA"/>
</dbReference>
<reference evidence="2" key="1">
    <citation type="submission" date="2016-10" db="EMBL/GenBank/DDBJ databases">
        <authorList>
            <person name="Jeantristanb JTB J.-T."/>
            <person name="Ricardo R."/>
        </authorList>
    </citation>
    <scope>NUCLEOTIDE SEQUENCE [LARGE SCALE GENOMIC DNA]</scope>
</reference>
<evidence type="ECO:0000313" key="1">
    <source>
        <dbReference type="EMBL" id="SCZ94256.1"/>
    </source>
</evidence>
<accession>A0A2X0KRN2</accession>
<proteinExistence type="predicted"/>
<name>A0A2X0KRN2_9BASI</name>
<evidence type="ECO:0000313" key="2">
    <source>
        <dbReference type="Proteomes" id="UP000249723"/>
    </source>
</evidence>
<protein>
    <submittedName>
        <fullName evidence="1">BZ3500_MvSof-1268-A1-R1_Chr12-2g03783 protein</fullName>
    </submittedName>
</protein>
<dbReference type="Proteomes" id="UP000249723">
    <property type="component" value="Unassembled WGS sequence"/>
</dbReference>
<sequence length="115" mass="12997">MQSIQLISLIDTAKIDAKVDTCPATLNDPKTPYVPIAPGFCIVSSLRANDKTRSFGCPLARRLWWIALSPASQPTLSDFVCPIVSRSERRLVELPVLFFHSIWKLSHRRRFSSEL</sequence>
<keyword evidence="2" id="KW-1185">Reference proteome</keyword>